<evidence type="ECO:0000313" key="1">
    <source>
        <dbReference type="EMBL" id="CAB5219445.1"/>
    </source>
</evidence>
<proteinExistence type="predicted"/>
<sequence length="78" mass="8215">MNYLKIAKRMLSLFLVSALATIGAGAAIGIDVLHTALLAGIMGVANVIEDLARGYLNDGVLTDDEINQAFVDNIPAEK</sequence>
<evidence type="ECO:0008006" key="2">
    <source>
        <dbReference type="Google" id="ProtNLM"/>
    </source>
</evidence>
<name>A0A6J5TE18_9CAUD</name>
<gene>
    <name evidence="1" type="ORF">UFOVP222_71</name>
</gene>
<dbReference type="EMBL" id="LR798269">
    <property type="protein sequence ID" value="CAB5219445.1"/>
    <property type="molecule type" value="Genomic_DNA"/>
</dbReference>
<protein>
    <recommendedName>
        <fullName evidence="2">Holin</fullName>
    </recommendedName>
</protein>
<accession>A0A6J5TE18</accession>
<organism evidence="1">
    <name type="scientific">uncultured Caudovirales phage</name>
    <dbReference type="NCBI Taxonomy" id="2100421"/>
    <lineage>
        <taxon>Viruses</taxon>
        <taxon>Duplodnaviria</taxon>
        <taxon>Heunggongvirae</taxon>
        <taxon>Uroviricota</taxon>
        <taxon>Caudoviricetes</taxon>
        <taxon>Peduoviridae</taxon>
        <taxon>Maltschvirus</taxon>
        <taxon>Maltschvirus maltsch</taxon>
    </lineage>
</organism>
<reference evidence="1" key="1">
    <citation type="submission" date="2020-05" db="EMBL/GenBank/DDBJ databases">
        <authorList>
            <person name="Chiriac C."/>
            <person name="Salcher M."/>
            <person name="Ghai R."/>
            <person name="Kavagutti S V."/>
        </authorList>
    </citation>
    <scope>NUCLEOTIDE SEQUENCE</scope>
</reference>